<dbReference type="InterPro" id="IPR043519">
    <property type="entry name" value="NT_sf"/>
</dbReference>
<dbReference type="SUPFAM" id="SSF81301">
    <property type="entry name" value="Nucleotidyltransferase"/>
    <property type="match status" value="1"/>
</dbReference>
<evidence type="ECO:0000256" key="1">
    <source>
        <dbReference type="ARBA" id="ARBA00034531"/>
    </source>
</evidence>
<name>A0A8T8K2F2_9EURY</name>
<dbReference type="EMBL" id="CP058560">
    <property type="protein sequence ID" value="QUH22618.1"/>
    <property type="molecule type" value="Genomic_DNA"/>
</dbReference>
<comment type="catalytic activity">
    <reaction evidence="2">
        <text>O-(5'-adenylyl)-L-tyrosyl-[protein] + ATP = O-[5'-(adenylyl-(5'-&gt;3')-adenylyl)]-L-tyrosyl-[protein] + diphosphate</text>
        <dbReference type="Rhea" id="RHEA:66528"/>
        <dbReference type="Rhea" id="RHEA-COMP:13846"/>
        <dbReference type="Rhea" id="RHEA-COMP:17046"/>
        <dbReference type="ChEBI" id="CHEBI:30616"/>
        <dbReference type="ChEBI" id="CHEBI:33019"/>
        <dbReference type="ChEBI" id="CHEBI:83624"/>
        <dbReference type="ChEBI" id="CHEBI:167160"/>
    </reaction>
</comment>
<evidence type="ECO:0000313" key="5">
    <source>
        <dbReference type="Proteomes" id="UP000681041"/>
    </source>
</evidence>
<dbReference type="KEGG" id="meme:HYG87_01955"/>
<accession>A0A8T8K2F2</accession>
<reference evidence="4" key="1">
    <citation type="submission" date="2020-07" db="EMBL/GenBank/DDBJ databases">
        <title>Methanobacterium. sp. MethCan genome.</title>
        <authorList>
            <person name="Postec A."/>
            <person name="Quemeneur M."/>
        </authorList>
    </citation>
    <scope>NUCLEOTIDE SEQUENCE</scope>
    <source>
        <strain evidence="4">MethCAN</strain>
    </source>
</reference>
<dbReference type="GeneID" id="64819489"/>
<dbReference type="RefSeq" id="WP_211533562.1">
    <property type="nucleotide sequence ID" value="NZ_CP058560.1"/>
</dbReference>
<dbReference type="Gene3D" id="3.30.460.40">
    <property type="match status" value="1"/>
</dbReference>
<evidence type="ECO:0000256" key="3">
    <source>
        <dbReference type="ARBA" id="ARBA00048696"/>
    </source>
</evidence>
<dbReference type="EC" id="2.7.7.108" evidence="1"/>
<organism evidence="4 5">
    <name type="scientific">Methanobacterium alkalithermotolerans</name>
    <dbReference type="NCBI Taxonomy" id="2731220"/>
    <lineage>
        <taxon>Archaea</taxon>
        <taxon>Methanobacteriati</taxon>
        <taxon>Methanobacteriota</taxon>
        <taxon>Methanomada group</taxon>
        <taxon>Methanobacteria</taxon>
        <taxon>Methanobacteriales</taxon>
        <taxon>Methanobacteriaceae</taxon>
        <taxon>Methanobacterium</taxon>
    </lineage>
</organism>
<dbReference type="Proteomes" id="UP000681041">
    <property type="component" value="Chromosome"/>
</dbReference>
<gene>
    <name evidence="4" type="ORF">HYG87_01955</name>
</gene>
<comment type="catalytic activity">
    <reaction evidence="3">
        <text>L-tyrosyl-[protein] + ATP = O-(5'-adenylyl)-L-tyrosyl-[protein] + diphosphate</text>
        <dbReference type="Rhea" id="RHEA:54288"/>
        <dbReference type="Rhea" id="RHEA-COMP:10136"/>
        <dbReference type="Rhea" id="RHEA-COMP:13846"/>
        <dbReference type="ChEBI" id="CHEBI:30616"/>
        <dbReference type="ChEBI" id="CHEBI:33019"/>
        <dbReference type="ChEBI" id="CHEBI:46858"/>
        <dbReference type="ChEBI" id="CHEBI:83624"/>
        <dbReference type="EC" id="2.7.7.108"/>
    </reaction>
</comment>
<dbReference type="InterPro" id="IPR039498">
    <property type="entry name" value="NTP_transf_5"/>
</dbReference>
<proteinExistence type="predicted"/>
<keyword evidence="5" id="KW-1185">Reference proteome</keyword>
<protein>
    <recommendedName>
        <fullName evidence="1">protein adenylyltransferase</fullName>
        <ecNumber evidence="1">2.7.7.108</ecNumber>
    </recommendedName>
</protein>
<evidence type="ECO:0000256" key="2">
    <source>
        <dbReference type="ARBA" id="ARBA00047518"/>
    </source>
</evidence>
<dbReference type="AlphaFoldDB" id="A0A8T8K2F2"/>
<evidence type="ECO:0000313" key="4">
    <source>
        <dbReference type="EMBL" id="QUH22618.1"/>
    </source>
</evidence>
<dbReference type="GO" id="GO:0070733">
    <property type="term" value="F:AMPylase activity"/>
    <property type="evidence" value="ECO:0007669"/>
    <property type="project" value="UniProtKB-EC"/>
</dbReference>
<sequence length="385" mass="45015">MVVDYKLKAEDELLLSCARSKLEKEDEAKIISILDNNLDWEHILDMATRHRLLPLLYINLNAVSPSKVPVDVLRYLKTNFHDNARRNLLLTGELIKVMQLLEDNGVKAVTYKGPVLAYSAYGNVGYRQFRDIDLFIEKSDVDKAKNIMNSNGYYLDPPIEVDNSTYMKLDSEYRFKNTSGVLIELNWNFEGPYFSFKSDSNRLFSDLIFNRINNFEIRTPSAENEFLMMCIHCAKHNWNRLLWIMDLGEVLEKKDFNWQKVMKISEELGVKRILIINLILIQDFRGSQIPAEIKINSDNPAKEIALQIKNRIFNIDENSLNLIGKFFLDLKKRDSFQIGMKDCIYGLSKPTSDEYKFLQLPKFLFPLYIFIRPFLLMRKYGKGQI</sequence>
<dbReference type="OrthoDB" id="342621at2157"/>
<dbReference type="Pfam" id="PF14907">
    <property type="entry name" value="NTP_transf_5"/>
    <property type="match status" value="1"/>
</dbReference>